<accession>A0ABS4G394</accession>
<evidence type="ECO:0000256" key="2">
    <source>
        <dbReference type="ARBA" id="ARBA00022679"/>
    </source>
</evidence>
<dbReference type="GO" id="GO:0008925">
    <property type="term" value="F:maltose O-acetyltransferase activity"/>
    <property type="evidence" value="ECO:0007669"/>
    <property type="project" value="UniProtKB-EC"/>
</dbReference>
<keyword evidence="2 4" id="KW-0808">Transferase</keyword>
<dbReference type="SUPFAM" id="SSF51161">
    <property type="entry name" value="Trimeric LpxA-like enzymes"/>
    <property type="match status" value="1"/>
</dbReference>
<dbReference type="PANTHER" id="PTHR23416:SF23">
    <property type="entry name" value="ACETYLTRANSFERASE C18B11.09C-RELATED"/>
    <property type="match status" value="1"/>
</dbReference>
<proteinExistence type="inferred from homology"/>
<keyword evidence="4" id="KW-0012">Acyltransferase</keyword>
<dbReference type="Proteomes" id="UP001519271">
    <property type="component" value="Unassembled WGS sequence"/>
</dbReference>
<dbReference type="EC" id="2.3.1.79" evidence="4"/>
<gene>
    <name evidence="4" type="ORF">J2Z34_001494</name>
</gene>
<dbReference type="RefSeq" id="WP_342453125.1">
    <property type="nucleotide sequence ID" value="NZ_JAGGKC010000010.1"/>
</dbReference>
<name>A0ABS4G394_9CLOT</name>
<evidence type="ECO:0000256" key="3">
    <source>
        <dbReference type="ARBA" id="ARBA00022737"/>
    </source>
</evidence>
<dbReference type="EMBL" id="JAGGKC010000010">
    <property type="protein sequence ID" value="MBP1919009.1"/>
    <property type="molecule type" value="Genomic_DNA"/>
</dbReference>
<reference evidence="4 5" key="1">
    <citation type="submission" date="2021-03" db="EMBL/GenBank/DDBJ databases">
        <title>Genomic Encyclopedia of Type Strains, Phase IV (KMG-IV): sequencing the most valuable type-strain genomes for metagenomic binning, comparative biology and taxonomic classification.</title>
        <authorList>
            <person name="Goeker M."/>
        </authorList>
    </citation>
    <scope>NUCLEOTIDE SEQUENCE [LARGE SCALE GENOMIC DNA]</scope>
    <source>
        <strain evidence="4 5">DSM 6139</strain>
    </source>
</reference>
<dbReference type="InterPro" id="IPR001451">
    <property type="entry name" value="Hexapep"/>
</dbReference>
<keyword evidence="3" id="KW-0677">Repeat</keyword>
<dbReference type="Gene3D" id="2.160.10.10">
    <property type="entry name" value="Hexapeptide repeat proteins"/>
    <property type="match status" value="1"/>
</dbReference>
<evidence type="ECO:0000256" key="1">
    <source>
        <dbReference type="ARBA" id="ARBA00007274"/>
    </source>
</evidence>
<organism evidence="4 5">
    <name type="scientific">Youngiibacter multivorans</name>
    <dbReference type="NCBI Taxonomy" id="937251"/>
    <lineage>
        <taxon>Bacteria</taxon>
        <taxon>Bacillati</taxon>
        <taxon>Bacillota</taxon>
        <taxon>Clostridia</taxon>
        <taxon>Eubacteriales</taxon>
        <taxon>Clostridiaceae</taxon>
        <taxon>Youngiibacter</taxon>
    </lineage>
</organism>
<evidence type="ECO:0000313" key="4">
    <source>
        <dbReference type="EMBL" id="MBP1919009.1"/>
    </source>
</evidence>
<keyword evidence="5" id="KW-1185">Reference proteome</keyword>
<sequence length="182" mass="20077">MILNNIKKYLMWKLRGEVPVEYLKKMGLKVGSNFHKQYGCIIDSSHCWLISIGDNVTLAPNVHILAHDASTKMYLDYTKIGLVSIGNNVFIGAGSIILPNVSIGSNVVIGAGSVVSRSIPDNSLVLGNPAKVIGSVDDYIERQRTLLNEAVIYDESWTINNITETKKEKMIGDLKNRVGFIK</sequence>
<dbReference type="PANTHER" id="PTHR23416">
    <property type="entry name" value="SIALIC ACID SYNTHASE-RELATED"/>
    <property type="match status" value="1"/>
</dbReference>
<dbReference type="PROSITE" id="PS00101">
    <property type="entry name" value="HEXAPEP_TRANSFERASES"/>
    <property type="match status" value="1"/>
</dbReference>
<comment type="similarity">
    <text evidence="1">Belongs to the transferase hexapeptide repeat family.</text>
</comment>
<dbReference type="InterPro" id="IPR051159">
    <property type="entry name" value="Hexapeptide_acetyltransf"/>
</dbReference>
<dbReference type="InterPro" id="IPR011004">
    <property type="entry name" value="Trimer_LpxA-like_sf"/>
</dbReference>
<dbReference type="InterPro" id="IPR018357">
    <property type="entry name" value="Hexapep_transf_CS"/>
</dbReference>
<evidence type="ECO:0000313" key="5">
    <source>
        <dbReference type="Proteomes" id="UP001519271"/>
    </source>
</evidence>
<dbReference type="Pfam" id="PF00132">
    <property type="entry name" value="Hexapep"/>
    <property type="match status" value="1"/>
</dbReference>
<protein>
    <submittedName>
        <fullName evidence="4">Maltose O-acetyltransferase</fullName>
        <ecNumber evidence="4">2.3.1.79</ecNumber>
    </submittedName>
</protein>
<comment type="caution">
    <text evidence="4">The sequence shown here is derived from an EMBL/GenBank/DDBJ whole genome shotgun (WGS) entry which is preliminary data.</text>
</comment>